<keyword evidence="1" id="KW-0472">Membrane</keyword>
<feature type="transmembrane region" description="Helical" evidence="1">
    <location>
        <begin position="52"/>
        <end position="68"/>
    </location>
</feature>
<dbReference type="InterPro" id="IPR021401">
    <property type="entry name" value="DUF3040"/>
</dbReference>
<keyword evidence="1" id="KW-1133">Transmembrane helix</keyword>
<keyword evidence="1" id="KW-0812">Transmembrane</keyword>
<dbReference type="AlphaFoldDB" id="A0A6J6DLW0"/>
<evidence type="ECO:0000313" key="2">
    <source>
        <dbReference type="EMBL" id="CAB4554272.1"/>
    </source>
</evidence>
<dbReference type="EMBL" id="CAEZWE010000015">
    <property type="protein sequence ID" value="CAB4647815.1"/>
    <property type="molecule type" value="Genomic_DNA"/>
</dbReference>
<name>A0A6J6DLW0_9ZZZZ</name>
<organism evidence="3">
    <name type="scientific">freshwater metagenome</name>
    <dbReference type="NCBI Taxonomy" id="449393"/>
    <lineage>
        <taxon>unclassified sequences</taxon>
        <taxon>metagenomes</taxon>
        <taxon>ecological metagenomes</taxon>
    </lineage>
</organism>
<dbReference type="EMBL" id="CAEZTQ010000007">
    <property type="protein sequence ID" value="CAB4563869.1"/>
    <property type="molecule type" value="Genomic_DNA"/>
</dbReference>
<dbReference type="EMBL" id="CAEZTC010000033">
    <property type="protein sequence ID" value="CAB4554272.1"/>
    <property type="molecule type" value="Genomic_DNA"/>
</dbReference>
<proteinExistence type="predicted"/>
<evidence type="ECO:0000313" key="3">
    <source>
        <dbReference type="EMBL" id="CAB4563869.1"/>
    </source>
</evidence>
<gene>
    <name evidence="2" type="ORF">UFOPK1572_00390</name>
    <name evidence="3" type="ORF">UFOPK1704_00086</name>
    <name evidence="4" type="ORF">UFOPK2169_00557</name>
</gene>
<reference evidence="3" key="1">
    <citation type="submission" date="2020-05" db="EMBL/GenBank/DDBJ databases">
        <authorList>
            <person name="Chiriac C."/>
            <person name="Salcher M."/>
            <person name="Ghai R."/>
            <person name="Kavagutti S V."/>
        </authorList>
    </citation>
    <scope>NUCLEOTIDE SEQUENCE</scope>
</reference>
<evidence type="ECO:0000256" key="1">
    <source>
        <dbReference type="SAM" id="Phobius"/>
    </source>
</evidence>
<evidence type="ECO:0000313" key="4">
    <source>
        <dbReference type="EMBL" id="CAB4647815.1"/>
    </source>
</evidence>
<dbReference type="Pfam" id="PF11239">
    <property type="entry name" value="DUF3040"/>
    <property type="match status" value="1"/>
</dbReference>
<sequence>MFWLIQCENLTVPLSDDEQRILREIEDQLSADEKFASAVSSSGLYRHSAKRVWWSLLGMVACLVGVVATLQIHYLVAFGAFIGMLLFALVIERQLRLIGRAGVQDLAQRMPKPRVKFPRD</sequence>
<feature type="transmembrane region" description="Helical" evidence="1">
    <location>
        <begin position="74"/>
        <end position="91"/>
    </location>
</feature>
<protein>
    <submittedName>
        <fullName evidence="3">Unannotated protein</fullName>
    </submittedName>
</protein>
<accession>A0A6J6DLW0</accession>